<accession>A2SBG9</accession>
<evidence type="ECO:0000313" key="1">
    <source>
        <dbReference type="EMBL" id="ABN02073.1"/>
    </source>
</evidence>
<sequence length="48" mass="5313">MTTASFGRLPGRGASSSAMLFRELRRRCRTMVWLGPCLRASARCAAPR</sequence>
<proteinExistence type="predicted"/>
<dbReference type="Proteomes" id="UP000002283">
    <property type="component" value="Chromosome I"/>
</dbReference>
<dbReference type="HOGENOM" id="CLU_3150389_0_0_4"/>
<dbReference type="EMBL" id="CP000546">
    <property type="protein sequence ID" value="ABN02073.1"/>
    <property type="molecule type" value="Genomic_DNA"/>
</dbReference>
<name>A2SBG9_BURM9</name>
<protein>
    <submittedName>
        <fullName evidence="1">Uncharacterized protein</fullName>
    </submittedName>
</protein>
<dbReference type="KEGG" id="bml:BMA10229_A3355"/>
<dbReference type="AlphaFoldDB" id="A2SBG9"/>
<reference evidence="1 2" key="1">
    <citation type="submission" date="2007-01" db="EMBL/GenBank/DDBJ databases">
        <authorList>
            <person name="DeShazer D."/>
            <person name="Woods D.E."/>
            <person name="Nierman W.C."/>
        </authorList>
    </citation>
    <scope>NUCLEOTIDE SEQUENCE [LARGE SCALE GENOMIC DNA]</scope>
    <source>
        <strain evidence="1 2">NCTC 10229</strain>
    </source>
</reference>
<evidence type="ECO:0000313" key="2">
    <source>
        <dbReference type="Proteomes" id="UP000002283"/>
    </source>
</evidence>
<gene>
    <name evidence="1" type="ordered locus">BMA10229_A3355</name>
</gene>
<organism evidence="1 2">
    <name type="scientific">Burkholderia mallei (strain NCTC 10229)</name>
    <dbReference type="NCBI Taxonomy" id="412022"/>
    <lineage>
        <taxon>Bacteria</taxon>
        <taxon>Pseudomonadati</taxon>
        <taxon>Pseudomonadota</taxon>
        <taxon>Betaproteobacteria</taxon>
        <taxon>Burkholderiales</taxon>
        <taxon>Burkholderiaceae</taxon>
        <taxon>Burkholderia</taxon>
        <taxon>pseudomallei group</taxon>
    </lineage>
</organism>